<evidence type="ECO:0000256" key="4">
    <source>
        <dbReference type="ARBA" id="ARBA00022692"/>
    </source>
</evidence>
<feature type="transmembrane region" description="Helical" evidence="7">
    <location>
        <begin position="111"/>
        <end position="132"/>
    </location>
</feature>
<feature type="transmembrane region" description="Helical" evidence="7">
    <location>
        <begin position="221"/>
        <end position="242"/>
    </location>
</feature>
<evidence type="ECO:0000313" key="9">
    <source>
        <dbReference type="EMBL" id="GAI04160.1"/>
    </source>
</evidence>
<feature type="transmembrane region" description="Helical" evidence="7">
    <location>
        <begin position="163"/>
        <end position="187"/>
    </location>
</feature>
<feature type="transmembrane region" description="Helical" evidence="7">
    <location>
        <begin position="16"/>
        <end position="37"/>
    </location>
</feature>
<evidence type="ECO:0000256" key="2">
    <source>
        <dbReference type="ARBA" id="ARBA00022448"/>
    </source>
</evidence>
<keyword evidence="3" id="KW-1003">Cell membrane</keyword>
<keyword evidence="4 7" id="KW-0812">Transmembrane</keyword>
<dbReference type="Pfam" id="PF00528">
    <property type="entry name" value="BPD_transp_1"/>
    <property type="match status" value="1"/>
</dbReference>
<evidence type="ECO:0000256" key="7">
    <source>
        <dbReference type="SAM" id="Phobius"/>
    </source>
</evidence>
<dbReference type="SUPFAM" id="SSF161098">
    <property type="entry name" value="MetI-like"/>
    <property type="match status" value="1"/>
</dbReference>
<comment type="caution">
    <text evidence="9">The sequence shown here is derived from an EMBL/GenBank/DDBJ whole genome shotgun (WGS) entry which is preliminary data.</text>
</comment>
<keyword evidence="5 7" id="KW-1133">Transmembrane helix</keyword>
<dbReference type="PANTHER" id="PTHR30193:SF37">
    <property type="entry name" value="INNER MEMBRANE ABC TRANSPORTER PERMEASE PROTEIN YCJO"/>
    <property type="match status" value="1"/>
</dbReference>
<sequence length="281" mass="32293">MKNSKKIFLEIYKNKHIYIFILIPMALFATFTLYPIFKTLFMGFYDWKIIGSSKFVGFKNYIDAFNDPFLKISWKNTLIYSLGTVPGQMIFAMIAALLLNQKIKGRVFFRTIFFLPVITSWVVVSFIFIYLFNSQAGLINYILKDILHIIKQYYGWLSSRNSALFVIILLGIWKGIGWSMVIFLAGLQSIPDELYEAARIDGASSTQLFWRITTPLMRSTIVYVLVMLIIGSFQIFTSVYIITGGGPMHQTEVVLTWLYTNAFGYLRLGYGSAIAVILTFF</sequence>
<reference evidence="9" key="1">
    <citation type="journal article" date="2014" name="Front. Microbiol.">
        <title>High frequency of phylogenetically diverse reductive dehalogenase-homologous genes in deep subseafloor sedimentary metagenomes.</title>
        <authorList>
            <person name="Kawai M."/>
            <person name="Futagami T."/>
            <person name="Toyoda A."/>
            <person name="Takaki Y."/>
            <person name="Nishi S."/>
            <person name="Hori S."/>
            <person name="Arai W."/>
            <person name="Tsubouchi T."/>
            <person name="Morono Y."/>
            <person name="Uchiyama I."/>
            <person name="Ito T."/>
            <person name="Fujiyama A."/>
            <person name="Inagaki F."/>
            <person name="Takami H."/>
        </authorList>
    </citation>
    <scope>NUCLEOTIDE SEQUENCE</scope>
    <source>
        <strain evidence="9">Expedition CK06-06</strain>
    </source>
</reference>
<feature type="non-terminal residue" evidence="9">
    <location>
        <position position="281"/>
    </location>
</feature>
<dbReference type="InterPro" id="IPR000515">
    <property type="entry name" value="MetI-like"/>
</dbReference>
<dbReference type="InterPro" id="IPR051393">
    <property type="entry name" value="ABC_transporter_permease"/>
</dbReference>
<evidence type="ECO:0000256" key="3">
    <source>
        <dbReference type="ARBA" id="ARBA00022475"/>
    </source>
</evidence>
<dbReference type="GO" id="GO:0055085">
    <property type="term" value="P:transmembrane transport"/>
    <property type="evidence" value="ECO:0007669"/>
    <property type="project" value="InterPro"/>
</dbReference>
<feature type="transmembrane region" description="Helical" evidence="7">
    <location>
        <begin position="262"/>
        <end position="280"/>
    </location>
</feature>
<dbReference type="Gene3D" id="1.10.3720.10">
    <property type="entry name" value="MetI-like"/>
    <property type="match status" value="1"/>
</dbReference>
<dbReference type="CDD" id="cd06261">
    <property type="entry name" value="TM_PBP2"/>
    <property type="match status" value="1"/>
</dbReference>
<evidence type="ECO:0000256" key="1">
    <source>
        <dbReference type="ARBA" id="ARBA00004651"/>
    </source>
</evidence>
<dbReference type="InterPro" id="IPR035906">
    <property type="entry name" value="MetI-like_sf"/>
</dbReference>
<dbReference type="PANTHER" id="PTHR30193">
    <property type="entry name" value="ABC TRANSPORTER PERMEASE PROTEIN"/>
    <property type="match status" value="1"/>
</dbReference>
<accession>X1LP46</accession>
<protein>
    <recommendedName>
        <fullName evidence="8">ABC transmembrane type-1 domain-containing protein</fullName>
    </recommendedName>
</protein>
<dbReference type="EMBL" id="BARV01007151">
    <property type="protein sequence ID" value="GAI04160.1"/>
    <property type="molecule type" value="Genomic_DNA"/>
</dbReference>
<organism evidence="9">
    <name type="scientific">marine sediment metagenome</name>
    <dbReference type="NCBI Taxonomy" id="412755"/>
    <lineage>
        <taxon>unclassified sequences</taxon>
        <taxon>metagenomes</taxon>
        <taxon>ecological metagenomes</taxon>
    </lineage>
</organism>
<evidence type="ECO:0000256" key="6">
    <source>
        <dbReference type="ARBA" id="ARBA00023136"/>
    </source>
</evidence>
<comment type="subcellular location">
    <subcellularLocation>
        <location evidence="1">Cell membrane</location>
        <topology evidence="1">Multi-pass membrane protein</topology>
    </subcellularLocation>
</comment>
<name>X1LP46_9ZZZZ</name>
<feature type="transmembrane region" description="Helical" evidence="7">
    <location>
        <begin position="78"/>
        <end position="99"/>
    </location>
</feature>
<evidence type="ECO:0000256" key="5">
    <source>
        <dbReference type="ARBA" id="ARBA00022989"/>
    </source>
</evidence>
<gene>
    <name evidence="9" type="ORF">S06H3_14612</name>
</gene>
<feature type="domain" description="ABC transmembrane type-1" evidence="8">
    <location>
        <begin position="74"/>
        <end position="281"/>
    </location>
</feature>
<dbReference type="AlphaFoldDB" id="X1LP46"/>
<dbReference type="GO" id="GO:0005886">
    <property type="term" value="C:plasma membrane"/>
    <property type="evidence" value="ECO:0007669"/>
    <property type="project" value="UniProtKB-SubCell"/>
</dbReference>
<proteinExistence type="predicted"/>
<keyword evidence="6 7" id="KW-0472">Membrane</keyword>
<dbReference type="PROSITE" id="PS50928">
    <property type="entry name" value="ABC_TM1"/>
    <property type="match status" value="1"/>
</dbReference>
<keyword evidence="2" id="KW-0813">Transport</keyword>
<evidence type="ECO:0000259" key="8">
    <source>
        <dbReference type="PROSITE" id="PS50928"/>
    </source>
</evidence>